<reference evidence="2 3" key="2">
    <citation type="journal article" date="2010" name="Stand. Genomic Sci.">
        <title>Complete genome sequence of Desulfohalobium retbaense type strain (HR(100)).</title>
        <authorList>
            <person name="Spring S."/>
            <person name="Nolan M."/>
            <person name="Lapidus A."/>
            <person name="Glavina Del Rio T."/>
            <person name="Copeland A."/>
            <person name="Tice H."/>
            <person name="Cheng J.F."/>
            <person name="Lucas S."/>
            <person name="Land M."/>
            <person name="Chen F."/>
            <person name="Bruce D."/>
            <person name="Goodwin L."/>
            <person name="Pitluck S."/>
            <person name="Ivanova N."/>
            <person name="Mavromatis K."/>
            <person name="Mikhailova N."/>
            <person name="Pati A."/>
            <person name="Chen A."/>
            <person name="Palaniappan K."/>
            <person name="Hauser L."/>
            <person name="Chang Y.J."/>
            <person name="Jeffries C.D."/>
            <person name="Munk C."/>
            <person name="Kiss H."/>
            <person name="Chain P."/>
            <person name="Han C."/>
            <person name="Brettin T."/>
            <person name="Detter J.C."/>
            <person name="Schuler E."/>
            <person name="Goker M."/>
            <person name="Rohde M."/>
            <person name="Bristow J."/>
            <person name="Eisen J.A."/>
            <person name="Markowitz V."/>
            <person name="Hugenholtz P."/>
            <person name="Kyrpides N.C."/>
            <person name="Klenk H.P."/>
        </authorList>
    </citation>
    <scope>NUCLEOTIDE SEQUENCE [LARGE SCALE GENOMIC DNA]</scope>
    <source>
        <strain evidence="2 3">DSM 5692</strain>
    </source>
</reference>
<dbReference type="HOGENOM" id="CLU_066192_47_3_7"/>
<dbReference type="eggNOG" id="COG2944">
    <property type="taxonomic scope" value="Bacteria"/>
</dbReference>
<evidence type="ECO:0000313" key="2">
    <source>
        <dbReference type="EMBL" id="ACV69060.1"/>
    </source>
</evidence>
<dbReference type="Proteomes" id="UP000001052">
    <property type="component" value="Chromosome"/>
</dbReference>
<evidence type="ECO:0000313" key="3">
    <source>
        <dbReference type="Proteomes" id="UP000001052"/>
    </source>
</evidence>
<accession>C8X3R3</accession>
<proteinExistence type="predicted"/>
<reference evidence="3" key="1">
    <citation type="submission" date="2009-09" db="EMBL/GenBank/DDBJ databases">
        <title>The complete chromosome of Desulfohalobium retbaense DSM 5692.</title>
        <authorList>
            <consortium name="US DOE Joint Genome Institute (JGI-PGF)"/>
            <person name="Lucas S."/>
            <person name="Copeland A."/>
            <person name="Lapidus A."/>
            <person name="Glavina del Rio T."/>
            <person name="Dalin E."/>
            <person name="Tice H."/>
            <person name="Bruce D."/>
            <person name="Goodwin L."/>
            <person name="Pitluck S."/>
            <person name="Kyrpides N."/>
            <person name="Mavromatis K."/>
            <person name="Ivanova N."/>
            <person name="Mikhailova N."/>
            <person name="Munk A.C."/>
            <person name="Brettin T."/>
            <person name="Detter J.C."/>
            <person name="Han C."/>
            <person name="Tapia R."/>
            <person name="Larimer F."/>
            <person name="Land M."/>
            <person name="Hauser L."/>
            <person name="Markowitz V."/>
            <person name="Cheng J.-F."/>
            <person name="Hugenholtz P."/>
            <person name="Woyke T."/>
            <person name="Wu D."/>
            <person name="Spring S."/>
            <person name="Klenk H.-P."/>
            <person name="Eisen J.A."/>
        </authorList>
    </citation>
    <scope>NUCLEOTIDE SEQUENCE [LARGE SCALE GENOMIC DNA]</scope>
    <source>
        <strain evidence="3">DSM 5692</strain>
    </source>
</reference>
<evidence type="ECO:0000259" key="1">
    <source>
        <dbReference type="PROSITE" id="PS50943"/>
    </source>
</evidence>
<gene>
    <name evidence="2" type="ordered locus">Dret_1776</name>
</gene>
<protein>
    <submittedName>
        <fullName evidence="2">Transcriptional regulator, XRE family</fullName>
    </submittedName>
</protein>
<dbReference type="CDD" id="cd00093">
    <property type="entry name" value="HTH_XRE"/>
    <property type="match status" value="1"/>
</dbReference>
<dbReference type="PROSITE" id="PS50943">
    <property type="entry name" value="HTH_CROC1"/>
    <property type="match status" value="1"/>
</dbReference>
<dbReference type="STRING" id="485915.Dret_1776"/>
<dbReference type="SUPFAM" id="SSF47413">
    <property type="entry name" value="lambda repressor-like DNA-binding domains"/>
    <property type="match status" value="1"/>
</dbReference>
<keyword evidence="3" id="KW-1185">Reference proteome</keyword>
<dbReference type="Gene3D" id="1.10.260.40">
    <property type="entry name" value="lambda repressor-like DNA-binding domains"/>
    <property type="match status" value="1"/>
</dbReference>
<organism evidence="2 3">
    <name type="scientific">Desulfohalobium retbaense (strain ATCC 49708 / DSM 5692 / JCM 16813 / HR100)</name>
    <dbReference type="NCBI Taxonomy" id="485915"/>
    <lineage>
        <taxon>Bacteria</taxon>
        <taxon>Pseudomonadati</taxon>
        <taxon>Thermodesulfobacteriota</taxon>
        <taxon>Desulfovibrionia</taxon>
        <taxon>Desulfovibrionales</taxon>
        <taxon>Desulfohalobiaceae</taxon>
        <taxon>Desulfohalobium</taxon>
    </lineage>
</organism>
<dbReference type="InterPro" id="IPR001387">
    <property type="entry name" value="Cro/C1-type_HTH"/>
</dbReference>
<dbReference type="SMART" id="SM00530">
    <property type="entry name" value="HTH_XRE"/>
    <property type="match status" value="1"/>
</dbReference>
<sequence length="79" mass="8550">MHMDDEAVTTSEALAALIKAKRLEDGLTQDEVAGFLGLGRRFVVELEQGKPTVRLSKVLEVLQGLGLEVVVRSRGEDAS</sequence>
<dbReference type="InterPro" id="IPR010982">
    <property type="entry name" value="Lambda_DNA-bd_dom_sf"/>
</dbReference>
<dbReference type="EMBL" id="CP001734">
    <property type="protein sequence ID" value="ACV69060.1"/>
    <property type="molecule type" value="Genomic_DNA"/>
</dbReference>
<feature type="domain" description="HTH cro/C1-type" evidence="1">
    <location>
        <begin position="18"/>
        <end position="72"/>
    </location>
</feature>
<dbReference type="KEGG" id="drt:Dret_1776"/>
<dbReference type="AlphaFoldDB" id="C8X3R3"/>
<dbReference type="GO" id="GO:0003677">
    <property type="term" value="F:DNA binding"/>
    <property type="evidence" value="ECO:0007669"/>
    <property type="project" value="InterPro"/>
</dbReference>
<dbReference type="Pfam" id="PF13560">
    <property type="entry name" value="HTH_31"/>
    <property type="match status" value="1"/>
</dbReference>
<name>C8X3R3_DESRD</name>